<dbReference type="RefSeq" id="WP_173237507.1">
    <property type="nucleotide sequence ID" value="NZ_AP022839.1"/>
</dbReference>
<reference evidence="1" key="1">
    <citation type="journal article" date="2020" name="Microbiol. Resour. Announc.">
        <title>Complete Genome Sequence of Novel Psychrotolerant Legionella Strain TUM19329, Isolated from Antarctic Lake Sediment.</title>
        <authorList>
            <person name="Shimada S."/>
            <person name="Nakai R."/>
            <person name="Aoki K."/>
            <person name="Shimoeda N."/>
            <person name="Ohno G."/>
            <person name="Miyazaki Y."/>
            <person name="Kudoh S."/>
            <person name="Imura S."/>
            <person name="Watanabe K."/>
            <person name="Ishii Y."/>
            <person name="Tateda K."/>
        </authorList>
    </citation>
    <scope>NUCLEOTIDE SEQUENCE [LARGE SCALE GENOMIC DNA]</scope>
    <source>
        <strain evidence="1">TUM19329</strain>
    </source>
</reference>
<gene>
    <name evidence="1" type="ORF">TUM19329_24570</name>
</gene>
<proteinExistence type="predicted"/>
<evidence type="ECO:0000313" key="2">
    <source>
        <dbReference type="Proteomes" id="UP000502894"/>
    </source>
</evidence>
<keyword evidence="2" id="KW-1185">Reference proteome</keyword>
<name>A0A6F8T805_9GAMM</name>
<organism evidence="1 2">
    <name type="scientific">Legionella antarctica</name>
    <dbReference type="NCBI Taxonomy" id="2708020"/>
    <lineage>
        <taxon>Bacteria</taxon>
        <taxon>Pseudomonadati</taxon>
        <taxon>Pseudomonadota</taxon>
        <taxon>Gammaproteobacteria</taxon>
        <taxon>Legionellales</taxon>
        <taxon>Legionellaceae</taxon>
        <taxon>Legionella</taxon>
    </lineage>
</organism>
<accession>A0A6F8T805</accession>
<dbReference type="AlphaFoldDB" id="A0A6F8T805"/>
<dbReference type="EMBL" id="AP022839">
    <property type="protein sequence ID" value="BCA96096.1"/>
    <property type="molecule type" value="Genomic_DNA"/>
</dbReference>
<dbReference type="KEGG" id="lant:TUM19329_24570"/>
<protein>
    <submittedName>
        <fullName evidence="1">Uncharacterized protein</fullName>
    </submittedName>
</protein>
<sequence length="293" mass="33640">MSYFDHQNLKRADFLHWNQVAFVTLNEFIYLAAGFEPLHIGIHGNGYLNLSYEKMKEFYRKIKRLGEELPLNTTKATEIKDRMTSEPKYEAVYLISWAQSKGIQVHQNYDPIISENRKITNLVSEFLDRDVVSRNEFSILLAVCNSERSESYFRLRLTEAMKIGMISPISGTQDLNAGIPLEDRNYEYTLKDLLDYATQKKWALPEQLTAVSEAKKEKAPDPRLINSSEKLYLGLALELGYDPNNTKNIATGSNRYGFSGILEKYGIDLSDDTIRNLLKTASQKHRPSKPNKL</sequence>
<evidence type="ECO:0000313" key="1">
    <source>
        <dbReference type="EMBL" id="BCA96096.1"/>
    </source>
</evidence>
<dbReference type="Proteomes" id="UP000502894">
    <property type="component" value="Chromosome"/>
</dbReference>